<accession>A0A4S4NR18</accession>
<reference evidence="1 2" key="1">
    <citation type="submission" date="2019-04" db="EMBL/GenBank/DDBJ databases">
        <title>Lewinella litorea sp. nov., isolated from a marine sand.</title>
        <authorList>
            <person name="Yoon J.-H."/>
        </authorList>
    </citation>
    <scope>NUCLEOTIDE SEQUENCE [LARGE SCALE GENOMIC DNA]</scope>
    <source>
        <strain evidence="1 2">HSMS-39</strain>
    </source>
</reference>
<sequence length="200" mass="22606">MKPTLFLCCLMLLGFCWSCQPKDESPVGRYRSAVTEGLNADLEARETVLGLNLGITDTAYFDRCTELNRQQLITMGRGGTEADHLMENDLDRPAKLSFRPIFTQQNPRIVQAMQTEFIYQDWSPWNKAAYAENLLPDVADYLSRTLSTEFIELEHPQHGRTFASVDGSRLVALWKVDDTSVTAMIVDLSSLKRDPLGLVQ</sequence>
<evidence type="ECO:0000313" key="2">
    <source>
        <dbReference type="Proteomes" id="UP000308528"/>
    </source>
</evidence>
<dbReference type="OrthoDB" id="966030at2"/>
<comment type="caution">
    <text evidence="1">The sequence shown here is derived from an EMBL/GenBank/DDBJ whole genome shotgun (WGS) entry which is preliminary data.</text>
</comment>
<protein>
    <submittedName>
        <fullName evidence="1">Uncharacterized protein</fullName>
    </submittedName>
</protein>
<organism evidence="1 2">
    <name type="scientific">Neolewinella litorea</name>
    <dbReference type="NCBI Taxonomy" id="2562452"/>
    <lineage>
        <taxon>Bacteria</taxon>
        <taxon>Pseudomonadati</taxon>
        <taxon>Bacteroidota</taxon>
        <taxon>Saprospiria</taxon>
        <taxon>Saprospirales</taxon>
        <taxon>Lewinellaceae</taxon>
        <taxon>Neolewinella</taxon>
    </lineage>
</organism>
<dbReference type="RefSeq" id="WP_136456471.1">
    <property type="nucleotide sequence ID" value="NZ_SRSF01000001.1"/>
</dbReference>
<dbReference type="Proteomes" id="UP000308528">
    <property type="component" value="Unassembled WGS sequence"/>
</dbReference>
<gene>
    <name evidence="1" type="ORF">E4021_03265</name>
</gene>
<evidence type="ECO:0000313" key="1">
    <source>
        <dbReference type="EMBL" id="THH41627.1"/>
    </source>
</evidence>
<dbReference type="EMBL" id="SRSF01000001">
    <property type="protein sequence ID" value="THH41627.1"/>
    <property type="molecule type" value="Genomic_DNA"/>
</dbReference>
<name>A0A4S4NR18_9BACT</name>
<keyword evidence="2" id="KW-1185">Reference proteome</keyword>
<dbReference type="AlphaFoldDB" id="A0A4S4NR18"/>
<proteinExistence type="predicted"/>